<evidence type="ECO:0000313" key="5">
    <source>
        <dbReference type="Proteomes" id="UP000244334"/>
    </source>
</evidence>
<keyword evidence="1" id="KW-0732">Signal</keyword>
<evidence type="ECO:0000313" key="2">
    <source>
        <dbReference type="EMBL" id="OFC63046.1"/>
    </source>
</evidence>
<feature type="chain" id="PRO_5036307058" evidence="1">
    <location>
        <begin position="20"/>
        <end position="135"/>
    </location>
</feature>
<evidence type="ECO:0000313" key="3">
    <source>
        <dbReference type="EMBL" id="RAP72959.1"/>
    </source>
</evidence>
<gene>
    <name evidence="3" type="ORF">ACZ87_00240</name>
    <name evidence="2" type="ORF">BBW68_07150</name>
</gene>
<reference evidence="2 4" key="1">
    <citation type="submission" date="2016-07" db="EMBL/GenBank/DDBJ databases">
        <authorList>
            <person name="Yuval B."/>
        </authorList>
    </citation>
    <scope>NUCLEOTIDE SEQUENCE [LARGE SCALE GENOMIC DNA]</scope>
    <source>
        <strain evidence="2 4">IL</strain>
    </source>
</reference>
<protein>
    <submittedName>
        <fullName evidence="2">Uncharacterized protein</fullName>
    </submittedName>
</protein>
<dbReference type="Proteomes" id="UP000244334">
    <property type="component" value="Unassembled WGS sequence"/>
</dbReference>
<keyword evidence="5" id="KW-1185">Reference proteome</keyword>
<dbReference type="AlphaFoldDB" id="A0A1E7Z2Q4"/>
<dbReference type="RefSeq" id="WP_070134200.1">
    <property type="nucleotide sequence ID" value="NZ_LJAM02000007.1"/>
</dbReference>
<proteinExistence type="predicted"/>
<feature type="signal peptide" evidence="1">
    <location>
        <begin position="1"/>
        <end position="19"/>
    </location>
</feature>
<name>A0A1E7Z2Q4_9GAMM</name>
<evidence type="ECO:0000256" key="1">
    <source>
        <dbReference type="SAM" id="SignalP"/>
    </source>
</evidence>
<dbReference type="Proteomes" id="UP000243534">
    <property type="component" value="Unassembled WGS sequence"/>
</dbReference>
<dbReference type="OrthoDB" id="6637277at2"/>
<sequence length="135" mass="14358">MKRIVLAISIMSIPLASYADCWIVSGLKGKSAFSQDGYDFIDDSVSGSAFKLRIDGEKASVTNLDGSAVSDMSYVALTDSTIVGSYQSGGGITVETWSVTTDKRVMYSKVMNIPGFQKLTSTKAFVGVVSGNCEK</sequence>
<dbReference type="EMBL" id="MAYS01000142">
    <property type="protein sequence ID" value="OFC63046.1"/>
    <property type="molecule type" value="Genomic_DNA"/>
</dbReference>
<evidence type="ECO:0000313" key="4">
    <source>
        <dbReference type="Proteomes" id="UP000243534"/>
    </source>
</evidence>
<accession>A0A1E7Z2Q4</accession>
<dbReference type="EMBL" id="LJAM02000007">
    <property type="protein sequence ID" value="RAP72959.1"/>
    <property type="molecule type" value="Genomic_DNA"/>
</dbReference>
<comment type="caution">
    <text evidence="2">The sequence shown here is derived from an EMBL/GenBank/DDBJ whole genome shotgun (WGS) entry which is preliminary data.</text>
</comment>
<organism evidence="2 4">
    <name type="scientific">Candidatus Erwinia dacicola</name>
    <dbReference type="NCBI Taxonomy" id="252393"/>
    <lineage>
        <taxon>Bacteria</taxon>
        <taxon>Pseudomonadati</taxon>
        <taxon>Pseudomonadota</taxon>
        <taxon>Gammaproteobacteria</taxon>
        <taxon>Enterobacterales</taxon>
        <taxon>Erwiniaceae</taxon>
        <taxon>Erwinia</taxon>
    </lineage>
</organism>
<reference evidence="3 5" key="2">
    <citation type="submission" date="2018-04" db="EMBL/GenBank/DDBJ databases">
        <title>Genomes of the Obligate Erwinia dacicola and Facultative Enterobacter sp. OLF Endosymbionts of the Olive Fruit fly, Bactrocera oleae.</title>
        <authorList>
            <person name="Estes A.M."/>
            <person name="Hearn D.J."/>
            <person name="Agarwal S."/>
            <person name="Pierson E.A."/>
            <person name="Dunning-Hotopp J.C."/>
        </authorList>
    </citation>
    <scope>NUCLEOTIDE SEQUENCE [LARGE SCALE GENOMIC DNA]</scope>
    <source>
        <strain evidence="3 5">Oroville</strain>
    </source>
</reference>